<accession>A0ABW7DQF0</accession>
<sequence length="98" mass="10762">METTKEEMTQNAVTEETTAVTTAYKGPVIYVGPSFRNSRLNHCMIFSEIPTPEGEDDVLKHLFVKPAGLNDALKAVKTKGTALNTFYQKAIKNNKGGN</sequence>
<dbReference type="RefSeq" id="WP_059076845.1">
    <property type="nucleotide sequence ID" value="NZ_CP011940.1"/>
</dbReference>
<name>A0ABW7DQF0_9FIRM</name>
<organism evidence="1 2">
    <name type="scientific">Megasphaera hexanoica</name>
    <dbReference type="NCBI Taxonomy" id="1675036"/>
    <lineage>
        <taxon>Bacteria</taxon>
        <taxon>Bacillati</taxon>
        <taxon>Bacillota</taxon>
        <taxon>Negativicutes</taxon>
        <taxon>Veillonellales</taxon>
        <taxon>Veillonellaceae</taxon>
        <taxon>Megasphaera</taxon>
    </lineage>
</organism>
<dbReference type="Proteomes" id="UP001605989">
    <property type="component" value="Unassembled WGS sequence"/>
</dbReference>
<evidence type="ECO:0000313" key="1">
    <source>
        <dbReference type="EMBL" id="MFG6273273.1"/>
    </source>
</evidence>
<proteinExistence type="predicted"/>
<dbReference type="EMBL" id="JBIEKR010000006">
    <property type="protein sequence ID" value="MFG6273273.1"/>
    <property type="molecule type" value="Genomic_DNA"/>
</dbReference>
<reference evidence="1 2" key="1">
    <citation type="submission" date="2024-10" db="EMBL/GenBank/DDBJ databases">
        <authorList>
            <person name="Sang B.-I."/>
            <person name="Prabhaharan D."/>
        </authorList>
    </citation>
    <scope>NUCLEOTIDE SEQUENCE [LARGE SCALE GENOMIC DNA]</scope>
    <source>
        <strain evidence="1 2">MH</strain>
    </source>
</reference>
<evidence type="ECO:0000313" key="2">
    <source>
        <dbReference type="Proteomes" id="UP001605989"/>
    </source>
</evidence>
<comment type="caution">
    <text evidence="1">The sequence shown here is derived from an EMBL/GenBank/DDBJ whole genome shotgun (WGS) entry which is preliminary data.</text>
</comment>
<gene>
    <name evidence="1" type="ORF">ACGTZG_08740</name>
</gene>
<protein>
    <submittedName>
        <fullName evidence="1">Uncharacterized protein</fullName>
    </submittedName>
</protein>
<keyword evidence="2" id="KW-1185">Reference proteome</keyword>